<dbReference type="Proteomes" id="UP000192247">
    <property type="component" value="Unassembled WGS sequence"/>
</dbReference>
<dbReference type="InParanoid" id="A0A1V9XGS5"/>
<gene>
    <name evidence="1" type="ORF">BIW11_10294</name>
</gene>
<dbReference type="EMBL" id="MNPL01011486">
    <property type="protein sequence ID" value="OQR72583.1"/>
    <property type="molecule type" value="Genomic_DNA"/>
</dbReference>
<evidence type="ECO:0000313" key="1">
    <source>
        <dbReference type="EMBL" id="OQR72583.1"/>
    </source>
</evidence>
<keyword evidence="2" id="KW-1185">Reference proteome</keyword>
<proteinExistence type="predicted"/>
<comment type="caution">
    <text evidence="1">The sequence shown here is derived from an EMBL/GenBank/DDBJ whole genome shotgun (WGS) entry which is preliminary data.</text>
</comment>
<reference evidence="1 2" key="1">
    <citation type="journal article" date="2017" name="Gigascience">
        <title>Draft genome of the honey bee ectoparasitic mite, Tropilaelaps mercedesae, is shaped by the parasitic life history.</title>
        <authorList>
            <person name="Dong X."/>
            <person name="Armstrong S.D."/>
            <person name="Xia D."/>
            <person name="Makepeace B.L."/>
            <person name="Darby A.C."/>
            <person name="Kadowaki T."/>
        </authorList>
    </citation>
    <scope>NUCLEOTIDE SEQUENCE [LARGE SCALE GENOMIC DNA]</scope>
    <source>
        <strain evidence="1">Wuxi-XJTLU</strain>
    </source>
</reference>
<name>A0A1V9XGS5_9ACAR</name>
<protein>
    <submittedName>
        <fullName evidence="1">Uncharacterized protein</fullName>
    </submittedName>
</protein>
<accession>A0A1V9XGS5</accession>
<organism evidence="1 2">
    <name type="scientific">Tropilaelaps mercedesae</name>
    <dbReference type="NCBI Taxonomy" id="418985"/>
    <lineage>
        <taxon>Eukaryota</taxon>
        <taxon>Metazoa</taxon>
        <taxon>Ecdysozoa</taxon>
        <taxon>Arthropoda</taxon>
        <taxon>Chelicerata</taxon>
        <taxon>Arachnida</taxon>
        <taxon>Acari</taxon>
        <taxon>Parasitiformes</taxon>
        <taxon>Mesostigmata</taxon>
        <taxon>Gamasina</taxon>
        <taxon>Dermanyssoidea</taxon>
        <taxon>Laelapidae</taxon>
        <taxon>Tropilaelaps</taxon>
    </lineage>
</organism>
<sequence>MQQMNLLMKPLFTLWKSKPVSEISYASERATCNVTLGKPLFLPEWSSVTAFAGANENSPFVRTTGCPLTRRRVCRPHKN</sequence>
<dbReference type="AlphaFoldDB" id="A0A1V9XGS5"/>
<evidence type="ECO:0000313" key="2">
    <source>
        <dbReference type="Proteomes" id="UP000192247"/>
    </source>
</evidence>